<gene>
    <name evidence="1" type="ORF">EZS27_042804</name>
</gene>
<keyword evidence="1" id="KW-0645">Protease</keyword>
<dbReference type="EC" id="3.4.-.-" evidence="1"/>
<dbReference type="EMBL" id="SNRY01010611">
    <property type="protein sequence ID" value="KAA6305544.1"/>
    <property type="molecule type" value="Genomic_DNA"/>
</dbReference>
<keyword evidence="1" id="KW-0378">Hydrolase</keyword>
<dbReference type="AlphaFoldDB" id="A0A5J4PAA5"/>
<proteinExistence type="predicted"/>
<dbReference type="GO" id="GO:0006508">
    <property type="term" value="P:proteolysis"/>
    <property type="evidence" value="ECO:0007669"/>
    <property type="project" value="UniProtKB-KW"/>
</dbReference>
<accession>A0A5J4PAA5</accession>
<name>A0A5J4PAA5_9ZZZZ</name>
<feature type="non-terminal residue" evidence="1">
    <location>
        <position position="1"/>
    </location>
</feature>
<protein>
    <submittedName>
        <fullName evidence="1">Beta-barrel assembly-enhancing protease</fullName>
        <ecNumber evidence="1">3.4.-.-</ecNumber>
    </submittedName>
</protein>
<dbReference type="GO" id="GO:0008233">
    <property type="term" value="F:peptidase activity"/>
    <property type="evidence" value="ECO:0007669"/>
    <property type="project" value="UniProtKB-KW"/>
</dbReference>
<evidence type="ECO:0000313" key="1">
    <source>
        <dbReference type="EMBL" id="KAA6305544.1"/>
    </source>
</evidence>
<comment type="caution">
    <text evidence="1">The sequence shown here is derived from an EMBL/GenBank/DDBJ whole genome shotgun (WGS) entry which is preliminary data.</text>
</comment>
<reference evidence="1" key="1">
    <citation type="submission" date="2019-03" db="EMBL/GenBank/DDBJ databases">
        <title>Single cell metagenomics reveals metabolic interactions within the superorganism composed of flagellate Streblomastix strix and complex community of Bacteroidetes bacteria on its surface.</title>
        <authorList>
            <person name="Treitli S.C."/>
            <person name="Kolisko M."/>
            <person name="Husnik F."/>
            <person name="Keeling P."/>
            <person name="Hampl V."/>
        </authorList>
    </citation>
    <scope>NUCLEOTIDE SEQUENCE</scope>
    <source>
        <strain evidence="1">STM</strain>
    </source>
</reference>
<sequence length="41" mass="4648">KGGAAEDMKKNLELNPKELNALNGTFDKQEEQFDTLLGFRH</sequence>
<organism evidence="1">
    <name type="scientific">termite gut metagenome</name>
    <dbReference type="NCBI Taxonomy" id="433724"/>
    <lineage>
        <taxon>unclassified sequences</taxon>
        <taxon>metagenomes</taxon>
        <taxon>organismal metagenomes</taxon>
    </lineage>
</organism>